<evidence type="ECO:0000259" key="3">
    <source>
        <dbReference type="Pfam" id="PF01326"/>
    </source>
</evidence>
<dbReference type="OrthoDB" id="9765468at2"/>
<dbReference type="Pfam" id="PF00391">
    <property type="entry name" value="PEP-utilizers"/>
    <property type="match status" value="1"/>
</dbReference>
<feature type="domain" description="PEP-utilising enzyme mobile" evidence="2">
    <location>
        <begin position="838"/>
        <end position="908"/>
    </location>
</feature>
<feature type="coiled-coil region" evidence="1">
    <location>
        <begin position="425"/>
        <end position="452"/>
    </location>
</feature>
<protein>
    <submittedName>
        <fullName evidence="4">Phosphoenolpyruvate synthase/pyruvate phosphate dikinase</fullName>
    </submittedName>
</protein>
<dbReference type="InterPro" id="IPR002192">
    <property type="entry name" value="PPDK_AMP/ATP-bd"/>
</dbReference>
<dbReference type="InterPro" id="IPR051549">
    <property type="entry name" value="PEP_Utilizing_Enz"/>
</dbReference>
<dbReference type="STRING" id="714315.GCA_000516535_00033"/>
<dbReference type="SUPFAM" id="SSF56059">
    <property type="entry name" value="Glutathione synthetase ATP-binding domain-like"/>
    <property type="match status" value="1"/>
</dbReference>
<dbReference type="InterPro" id="IPR036637">
    <property type="entry name" value="Phosphohistidine_dom_sf"/>
</dbReference>
<dbReference type="Gene3D" id="3.50.30.10">
    <property type="entry name" value="Phosphohistidine domain"/>
    <property type="match status" value="1"/>
</dbReference>
<keyword evidence="4" id="KW-0670">Pyruvate</keyword>
<evidence type="ECO:0000256" key="1">
    <source>
        <dbReference type="SAM" id="Coils"/>
    </source>
</evidence>
<evidence type="ECO:0000313" key="5">
    <source>
        <dbReference type="Proteomes" id="UP000321606"/>
    </source>
</evidence>
<evidence type="ECO:0000313" key="4">
    <source>
        <dbReference type="EMBL" id="BBM35126.1"/>
    </source>
</evidence>
<reference evidence="4 5" key="1">
    <citation type="submission" date="2019-07" db="EMBL/GenBank/DDBJ databases">
        <title>Complete Genome Sequence of Leptotrichia goodfellowii Strain JCM 16774.</title>
        <authorList>
            <person name="Watanabe S."/>
            <person name="Cui L."/>
        </authorList>
    </citation>
    <scope>NUCLEOTIDE SEQUENCE [LARGE SCALE GENOMIC DNA]</scope>
    <source>
        <strain evidence="4 5">JCM16774</strain>
    </source>
</reference>
<dbReference type="RefSeq" id="WP_026736784.1">
    <property type="nucleotide sequence ID" value="NZ_AP019822.1"/>
</dbReference>
<evidence type="ECO:0000259" key="2">
    <source>
        <dbReference type="Pfam" id="PF00391"/>
    </source>
</evidence>
<dbReference type="SUPFAM" id="SSF52009">
    <property type="entry name" value="Phosphohistidine domain"/>
    <property type="match status" value="1"/>
</dbReference>
<sequence>MKYIQEMKSYRGNSGIFEEKTGKKAQNLLELANQGFNVPNFSVIDNRYFKEVIFKEIQDSNRNKGILGEIKDWKSIFGENTEEKIENIIKIIKEHKPQKEFLEEIEKVIGKDEYYAVRSSSVEEDSDNFSFAGQFETFLYVRKENIIEKIKEVWLSSFSSHVMKYRKEGNINNEINVPAVIIQEMVNSEKAGVAFSVNPVNGNTDEIVISGTYGLGTSIVDGDENGDLYIYNKNTREIKKEIKTKKIRQTLDFENKKIKTEEINIDDEILNEKEVEELGENIINIEKCYGRPQDIEWAYEKGELYILQSRPITTLKKDTDNISNIIIWDNSNIVESYPGISLPLTFSFIRTAYSGVYKRFSEITGVPSKVVESYQVVYDNMLGLLKGRVYYNLINWYKLLLLFPNAKNNSKFMEQMMGVKKELSQENLSENLLQANEKMSFLEKNVNKIQKLKAGLAIFFNMFLIEKKAEKFYKIINENLNNEKINLSDMNITELKKYYRFLENKFLKNWEIPIINDFLVMIWFGISKKIAEKYIKENADEVHNILIAQEGQQMISVEPSKYIEKLSEMLRKNEILKDEVKSIIENAEKEKKTETGEKILFGNLYNISSLTKNSEFNRVLNEYMEKFGDRTVQELKLESLTLKEEPLFFIKMIYSLSGVKSEQEHSKRNIADEQKKIYDGLKIGFVKKYILKKSVFYAKKFIRLRENLRYERTKVFGTVRKIMKQIGIYLKEDNITENERDIFYLTIEEVFGLMDGAVIDVNLKELVKLRKEEYKKYEEGIILPDRFLTKGFLGEDFYYEDLSAAAQNNEELKGTGCSKGIVKGKVKVVLDLVNDEVKEGDIVVTKSTDPSWVMVFPLLKGLIVEKGSLLSHSAIISREMNIPAIVGVQGATGLLKTGDYIQFDGSTGIIKKLEEV</sequence>
<dbReference type="AlphaFoldDB" id="A0A510J7U4"/>
<dbReference type="PANTHER" id="PTHR43615">
    <property type="entry name" value="PHOSPHOENOLPYRUVATE SYNTHASE-RELATED"/>
    <property type="match status" value="1"/>
</dbReference>
<keyword evidence="4" id="KW-0418">Kinase</keyword>
<dbReference type="EMBL" id="AP019822">
    <property type="protein sequence ID" value="BBM35126.1"/>
    <property type="molecule type" value="Genomic_DNA"/>
</dbReference>
<dbReference type="GO" id="GO:0005524">
    <property type="term" value="F:ATP binding"/>
    <property type="evidence" value="ECO:0007669"/>
    <property type="project" value="InterPro"/>
</dbReference>
<proteinExistence type="predicted"/>
<dbReference type="InterPro" id="IPR013815">
    <property type="entry name" value="ATP_grasp_subdomain_1"/>
</dbReference>
<dbReference type="Gene3D" id="3.30.1490.20">
    <property type="entry name" value="ATP-grasp fold, A domain"/>
    <property type="match status" value="1"/>
</dbReference>
<accession>A0A510J7U4</accession>
<keyword evidence="4" id="KW-0808">Transferase</keyword>
<dbReference type="Pfam" id="PF01326">
    <property type="entry name" value="PPDK_N"/>
    <property type="match status" value="1"/>
</dbReference>
<dbReference type="KEGG" id="lgo:JCM16774_0031"/>
<dbReference type="Gene3D" id="3.30.470.20">
    <property type="entry name" value="ATP-grasp fold, B domain"/>
    <property type="match status" value="1"/>
</dbReference>
<keyword evidence="1" id="KW-0175">Coiled coil</keyword>
<feature type="domain" description="Pyruvate phosphate dikinase AMP/ATP-binding" evidence="3">
    <location>
        <begin position="21"/>
        <end position="321"/>
    </location>
</feature>
<feature type="coiled-coil region" evidence="1">
    <location>
        <begin position="566"/>
        <end position="597"/>
    </location>
</feature>
<dbReference type="Proteomes" id="UP000321606">
    <property type="component" value="Chromosome"/>
</dbReference>
<dbReference type="GO" id="GO:0016301">
    <property type="term" value="F:kinase activity"/>
    <property type="evidence" value="ECO:0007669"/>
    <property type="project" value="UniProtKB-KW"/>
</dbReference>
<dbReference type="PANTHER" id="PTHR43615:SF1">
    <property type="entry name" value="PPDK_N DOMAIN-CONTAINING PROTEIN"/>
    <property type="match status" value="1"/>
</dbReference>
<dbReference type="InterPro" id="IPR008279">
    <property type="entry name" value="PEP-util_enz_mobile_dom"/>
</dbReference>
<organism evidence="4 5">
    <name type="scientific">Pseudoleptotrichia goodfellowii</name>
    <dbReference type="NCBI Taxonomy" id="157692"/>
    <lineage>
        <taxon>Bacteria</taxon>
        <taxon>Fusobacteriati</taxon>
        <taxon>Fusobacteriota</taxon>
        <taxon>Fusobacteriia</taxon>
        <taxon>Fusobacteriales</taxon>
        <taxon>Leptotrichiaceae</taxon>
        <taxon>Pseudoleptotrichia</taxon>
    </lineage>
</organism>
<name>A0A510J7U4_9FUSO</name>
<gene>
    <name evidence="4" type="ORF">JCM16774_0031</name>
</gene>